<dbReference type="SUPFAM" id="SSF103473">
    <property type="entry name" value="MFS general substrate transporter"/>
    <property type="match status" value="1"/>
</dbReference>
<reference evidence="8" key="1">
    <citation type="submission" date="2015-11" db="EMBL/GenBank/DDBJ databases">
        <title>De novo transcriptome assembly of four potential Pierce s Disease insect vectors from Arizona vineyards.</title>
        <authorList>
            <person name="Tassone E.E."/>
        </authorList>
    </citation>
    <scope>NUCLEOTIDE SEQUENCE</scope>
</reference>
<feature type="region of interest" description="Disordered" evidence="5">
    <location>
        <begin position="1"/>
        <end position="25"/>
    </location>
</feature>
<dbReference type="PROSITE" id="PS50850">
    <property type="entry name" value="MFS"/>
    <property type="match status" value="1"/>
</dbReference>
<feature type="transmembrane region" description="Helical" evidence="6">
    <location>
        <begin position="494"/>
        <end position="514"/>
    </location>
</feature>
<dbReference type="GO" id="GO:0022857">
    <property type="term" value="F:transmembrane transporter activity"/>
    <property type="evidence" value="ECO:0007669"/>
    <property type="project" value="InterPro"/>
</dbReference>
<feature type="transmembrane region" description="Helical" evidence="6">
    <location>
        <begin position="520"/>
        <end position="543"/>
    </location>
</feature>
<evidence type="ECO:0000256" key="2">
    <source>
        <dbReference type="ARBA" id="ARBA00022692"/>
    </source>
</evidence>
<keyword evidence="2 6" id="KW-0812">Transmembrane</keyword>
<keyword evidence="4 6" id="KW-0472">Membrane</keyword>
<dbReference type="GO" id="GO:0016020">
    <property type="term" value="C:membrane"/>
    <property type="evidence" value="ECO:0007669"/>
    <property type="project" value="UniProtKB-SubCell"/>
</dbReference>
<feature type="transmembrane region" description="Helical" evidence="6">
    <location>
        <begin position="288"/>
        <end position="306"/>
    </location>
</feature>
<keyword evidence="3 6" id="KW-1133">Transmembrane helix</keyword>
<feature type="transmembrane region" description="Helical" evidence="6">
    <location>
        <begin position="225"/>
        <end position="249"/>
    </location>
</feature>
<evidence type="ECO:0000256" key="3">
    <source>
        <dbReference type="ARBA" id="ARBA00022989"/>
    </source>
</evidence>
<proteinExistence type="predicted"/>
<dbReference type="InterPro" id="IPR036259">
    <property type="entry name" value="MFS_trans_sf"/>
</dbReference>
<dbReference type="EMBL" id="GECZ01017044">
    <property type="protein sequence ID" value="JAS52725.1"/>
    <property type="molecule type" value="Transcribed_RNA"/>
</dbReference>
<dbReference type="InterPro" id="IPR005828">
    <property type="entry name" value="MFS_sugar_transport-like"/>
</dbReference>
<evidence type="ECO:0000256" key="6">
    <source>
        <dbReference type="SAM" id="Phobius"/>
    </source>
</evidence>
<feature type="transmembrane region" description="Helical" evidence="6">
    <location>
        <begin position="175"/>
        <end position="194"/>
    </location>
</feature>
<feature type="transmembrane region" description="Helical" evidence="6">
    <location>
        <begin position="261"/>
        <end position="282"/>
    </location>
</feature>
<protein>
    <recommendedName>
        <fullName evidence="7">Major facilitator superfamily (MFS) profile domain-containing protein</fullName>
    </recommendedName>
</protein>
<dbReference type="Pfam" id="PF00083">
    <property type="entry name" value="Sugar_tr"/>
    <property type="match status" value="1"/>
</dbReference>
<name>A0A1B6FR82_9HEMI</name>
<feature type="transmembrane region" description="Helical" evidence="6">
    <location>
        <begin position="461"/>
        <end position="482"/>
    </location>
</feature>
<feature type="transmembrane region" description="Helical" evidence="6">
    <location>
        <begin position="377"/>
        <end position="395"/>
    </location>
</feature>
<dbReference type="AlphaFoldDB" id="A0A1B6FR82"/>
<feature type="domain" description="Major facilitator superfamily (MFS) profile" evidence="7">
    <location>
        <begin position="120"/>
        <end position="548"/>
    </location>
</feature>
<feature type="transmembrane region" description="Helical" evidence="6">
    <location>
        <begin position="437"/>
        <end position="455"/>
    </location>
</feature>
<dbReference type="Gene3D" id="1.20.1250.20">
    <property type="entry name" value="MFS general substrate transporter like domains"/>
    <property type="match status" value="1"/>
</dbReference>
<feature type="transmembrane region" description="Helical" evidence="6">
    <location>
        <begin position="407"/>
        <end position="430"/>
    </location>
</feature>
<sequence length="575" mass="63970">MAESERDGGLSASTKPDYRGEDGHDVVDGETVMNRMDFALEKVNERTLWICTLFLLCSSPGTLNAWHILVSNFYAFVPPHWCQVPDLLEAEWTPDQIRAVSSPRGAEGSSCSMVGWNYTELAGLGYEEALKFVNSNPKPAEVPCTRFFYQEKVPHSSTVSEWDLVCGNQMQKSNVQGAIAIGKFFGGFLFGLIADRYGRKISFVLSCVTYMLFGPLTAISPNFTFFILMRFLTGLAGSGVYETGFTILAEIVSKERRANLGCIYNLSYPIGYLALPIISLIFPEWRHLQLAISLPAILLLLHCWVLPESPKWLITQNRQEEAWRIIKRIRPSVPDLARGAEQESAPAKTHQPIFSRIIEGSHKLLMLFSSIEQCKRIAVAYFCWFTVALIYYVLALNAPNFNINQHLFTFVSGIIEIPGYCLPLLLFIWLGRKCTSTILYFACGLALVVITTIPLSNKTIILAAAMAGRFADVAVFGVITVYTAELFPTTVRNTAVGSSLAISQLGSISAPYIVDNLNKFGWYVPSTICGIGGLISAVLVLLLPETRGRPLLDTVEQLRRQKEDRVSIRKCCTFT</sequence>
<feature type="transmembrane region" description="Helical" evidence="6">
    <location>
        <begin position="201"/>
        <end position="219"/>
    </location>
</feature>
<dbReference type="PANTHER" id="PTHR24064">
    <property type="entry name" value="SOLUTE CARRIER FAMILY 22 MEMBER"/>
    <property type="match status" value="1"/>
</dbReference>
<gene>
    <name evidence="8" type="ORF">g.15113</name>
</gene>
<dbReference type="CDD" id="cd17317">
    <property type="entry name" value="MFS_SLC22"/>
    <property type="match status" value="1"/>
</dbReference>
<evidence type="ECO:0000256" key="4">
    <source>
        <dbReference type="ARBA" id="ARBA00023136"/>
    </source>
</evidence>
<evidence type="ECO:0000256" key="5">
    <source>
        <dbReference type="SAM" id="MobiDB-lite"/>
    </source>
</evidence>
<evidence type="ECO:0000256" key="1">
    <source>
        <dbReference type="ARBA" id="ARBA00004141"/>
    </source>
</evidence>
<comment type="subcellular location">
    <subcellularLocation>
        <location evidence="1">Membrane</location>
        <topology evidence="1">Multi-pass membrane protein</topology>
    </subcellularLocation>
</comment>
<dbReference type="InterPro" id="IPR020846">
    <property type="entry name" value="MFS_dom"/>
</dbReference>
<organism evidence="8">
    <name type="scientific">Cuerna arida</name>
    <dbReference type="NCBI Taxonomy" id="1464854"/>
    <lineage>
        <taxon>Eukaryota</taxon>
        <taxon>Metazoa</taxon>
        <taxon>Ecdysozoa</taxon>
        <taxon>Arthropoda</taxon>
        <taxon>Hexapoda</taxon>
        <taxon>Insecta</taxon>
        <taxon>Pterygota</taxon>
        <taxon>Neoptera</taxon>
        <taxon>Paraneoptera</taxon>
        <taxon>Hemiptera</taxon>
        <taxon>Auchenorrhyncha</taxon>
        <taxon>Membracoidea</taxon>
        <taxon>Cicadellidae</taxon>
        <taxon>Cicadellinae</taxon>
        <taxon>Proconiini</taxon>
        <taxon>Cuerna</taxon>
    </lineage>
</organism>
<accession>A0A1B6FR82</accession>
<feature type="compositionally biased region" description="Basic and acidic residues" evidence="5">
    <location>
        <begin position="16"/>
        <end position="25"/>
    </location>
</feature>
<evidence type="ECO:0000259" key="7">
    <source>
        <dbReference type="PROSITE" id="PS50850"/>
    </source>
</evidence>
<evidence type="ECO:0000313" key="8">
    <source>
        <dbReference type="EMBL" id="JAS52725.1"/>
    </source>
</evidence>